<dbReference type="OrthoDB" id="9797755at2"/>
<keyword evidence="3" id="KW-1185">Reference proteome</keyword>
<feature type="signal peptide" evidence="1">
    <location>
        <begin position="1"/>
        <end position="18"/>
    </location>
</feature>
<evidence type="ECO:0000313" key="2">
    <source>
        <dbReference type="EMBL" id="BBM83525.1"/>
    </source>
</evidence>
<dbReference type="InterPro" id="IPR010297">
    <property type="entry name" value="DUF900_hydrolase"/>
</dbReference>
<sequence length="314" mass="35571">MYKIFIVVLIMCSACLYAETENSLVMVRCDNGSEDGFLPSPQDMELSTLKANLNPNVDTVVLVHGFNTSYSSAKSSYTTACSALVSELGNRNYVGFYWPSNTWLSFGTAVKHANAAGKYLIYMLSEISKICRTTRVHIICHSLGGRVLLSTLQQNEARYVRWGKNCLLAAAVHNNIFFTSFANTNLVSQYNYVYFSKNDGVLKYLYSLYYWLFDRKNQKLPGAEKFLRLSTTEQLRYMDALDNGKFTARSEFDRELLRQIRIAEKDAMGLVGAFRGNSNELRKVENIEVSNIVDGHSYWGNSTVIRMAAKKIAR</sequence>
<evidence type="ECO:0008006" key="4">
    <source>
        <dbReference type="Google" id="ProtNLM"/>
    </source>
</evidence>
<keyword evidence="1" id="KW-0732">Signal</keyword>
<dbReference type="AlphaFoldDB" id="A0A5S9F2C6"/>
<dbReference type="KEGG" id="uam:UABAM_01877"/>
<accession>A0A5S9F2C6</accession>
<organism evidence="2 3">
    <name type="scientific">Uabimicrobium amorphum</name>
    <dbReference type="NCBI Taxonomy" id="2596890"/>
    <lineage>
        <taxon>Bacteria</taxon>
        <taxon>Pseudomonadati</taxon>
        <taxon>Planctomycetota</taxon>
        <taxon>Candidatus Uabimicrobiia</taxon>
        <taxon>Candidatus Uabimicrobiales</taxon>
        <taxon>Candidatus Uabimicrobiaceae</taxon>
        <taxon>Candidatus Uabimicrobium</taxon>
    </lineage>
</organism>
<dbReference type="Proteomes" id="UP000326354">
    <property type="component" value="Chromosome"/>
</dbReference>
<dbReference type="Gene3D" id="3.40.50.1820">
    <property type="entry name" value="alpha/beta hydrolase"/>
    <property type="match status" value="1"/>
</dbReference>
<reference evidence="2 3" key="1">
    <citation type="submission" date="2019-08" db="EMBL/GenBank/DDBJ databases">
        <title>Complete genome sequence of Candidatus Uab amorphum.</title>
        <authorList>
            <person name="Shiratori T."/>
            <person name="Suzuki S."/>
            <person name="Kakizawa Y."/>
            <person name="Ishida K."/>
        </authorList>
    </citation>
    <scope>NUCLEOTIDE SEQUENCE [LARGE SCALE GENOMIC DNA]</scope>
    <source>
        <strain evidence="2 3">SRT547</strain>
    </source>
</reference>
<name>A0A5S9F2C6_UABAM</name>
<gene>
    <name evidence="2" type="ORF">UABAM_01877</name>
</gene>
<proteinExistence type="predicted"/>
<feature type="chain" id="PRO_5024992995" description="DUF676 domain-containing protein" evidence="1">
    <location>
        <begin position="19"/>
        <end position="314"/>
    </location>
</feature>
<dbReference type="RefSeq" id="WP_151967721.1">
    <property type="nucleotide sequence ID" value="NZ_AP019860.1"/>
</dbReference>
<evidence type="ECO:0000256" key="1">
    <source>
        <dbReference type="SAM" id="SignalP"/>
    </source>
</evidence>
<dbReference type="EMBL" id="AP019860">
    <property type="protein sequence ID" value="BBM83525.1"/>
    <property type="molecule type" value="Genomic_DNA"/>
</dbReference>
<dbReference type="Pfam" id="PF05990">
    <property type="entry name" value="DUF900"/>
    <property type="match status" value="1"/>
</dbReference>
<protein>
    <recommendedName>
        <fullName evidence="4">DUF676 domain-containing protein</fullName>
    </recommendedName>
</protein>
<evidence type="ECO:0000313" key="3">
    <source>
        <dbReference type="Proteomes" id="UP000326354"/>
    </source>
</evidence>
<dbReference type="SUPFAM" id="SSF53474">
    <property type="entry name" value="alpha/beta-Hydrolases"/>
    <property type="match status" value="1"/>
</dbReference>
<dbReference type="InterPro" id="IPR029058">
    <property type="entry name" value="AB_hydrolase_fold"/>
</dbReference>